<dbReference type="EMBL" id="QPEX01000034">
    <property type="protein sequence ID" value="RCS44635.1"/>
    <property type="molecule type" value="Genomic_DNA"/>
</dbReference>
<accession>A0A368KN48</accession>
<name>A0A368KN48_9BACT</name>
<reference evidence="1 2" key="1">
    <citation type="submission" date="2018-07" db="EMBL/GenBank/DDBJ databases">
        <title>Comparative genomes isolates from brazilian mangrove.</title>
        <authorList>
            <person name="De Araujo J.E."/>
            <person name="Taketani R.G."/>
            <person name="Silva M.C.P."/>
            <person name="Lourenco M.V."/>
            <person name="Oliveira V.M."/>
            <person name="Andreote F.D."/>
        </authorList>
    </citation>
    <scope>NUCLEOTIDE SEQUENCE [LARGE SCALE GENOMIC DNA]</scope>
    <source>
        <strain evidence="1 2">HEX PRIS-MGV</strain>
    </source>
</reference>
<dbReference type="PANTHER" id="PTHR34817">
    <property type="entry name" value="NUCLEOTIDYLTRANSFERASE"/>
    <property type="match status" value="1"/>
</dbReference>
<sequence length="326" mass="36996">MSTHHPENLIYSAGTQVVTLREVVGQAGRVLHPRGAVGVVVKSPVDLTHDYRVRFLDGVEDMLKPSEISQLAFFKEGQLSAGRGLDQHGDLYQQVIYQCIIGSQAYGLADEGSDIDRRGIYLPTAEQHWSLAGVPEQIECDETQEAYWEVQKFLVLALKANPNVLECLYSPLVEKATPLAQKLLDMRSIFLSKLVFQTYNGYVFSQFKKMQADIRNQGRVKWKHVMHLIRLLMSGIHVLREGHVQVRVEEHREQLLAIKRGEVPWDETEKLRAELHRQFTDAVAKTRLPDRPNYETANAFLMTARREAAGLLVEGNEARERPDGSV</sequence>
<dbReference type="Proteomes" id="UP000253562">
    <property type="component" value="Unassembled WGS sequence"/>
</dbReference>
<comment type="caution">
    <text evidence="1">The sequence shown here is derived from an EMBL/GenBank/DDBJ whole genome shotgun (WGS) entry which is preliminary data.</text>
</comment>
<proteinExistence type="predicted"/>
<gene>
    <name evidence="1" type="ORF">DTL42_17080</name>
</gene>
<dbReference type="GO" id="GO:0016740">
    <property type="term" value="F:transferase activity"/>
    <property type="evidence" value="ECO:0007669"/>
    <property type="project" value="UniProtKB-KW"/>
</dbReference>
<organism evidence="1 2">
    <name type="scientific">Bremerella cremea</name>
    <dbReference type="NCBI Taxonomy" id="1031537"/>
    <lineage>
        <taxon>Bacteria</taxon>
        <taxon>Pseudomonadati</taxon>
        <taxon>Planctomycetota</taxon>
        <taxon>Planctomycetia</taxon>
        <taxon>Pirellulales</taxon>
        <taxon>Pirellulaceae</taxon>
        <taxon>Bremerella</taxon>
    </lineage>
</organism>
<dbReference type="RefSeq" id="WP_114370165.1">
    <property type="nucleotide sequence ID" value="NZ_QPEX01000034.1"/>
</dbReference>
<dbReference type="PANTHER" id="PTHR34817:SF2">
    <property type="entry name" value="NUCLEOTIDYLTRANSFERASE"/>
    <property type="match status" value="1"/>
</dbReference>
<protein>
    <submittedName>
        <fullName evidence="1">Nucleotidyltransferase domain-containing protein</fullName>
    </submittedName>
</protein>
<evidence type="ECO:0000313" key="1">
    <source>
        <dbReference type="EMBL" id="RCS44635.1"/>
    </source>
</evidence>
<dbReference type="AlphaFoldDB" id="A0A368KN48"/>
<evidence type="ECO:0000313" key="2">
    <source>
        <dbReference type="Proteomes" id="UP000253562"/>
    </source>
</evidence>
<dbReference type="InterPro" id="IPR018775">
    <property type="entry name" value="RlaP"/>
</dbReference>
<dbReference type="Pfam" id="PF10127">
    <property type="entry name" value="RlaP"/>
    <property type="match status" value="1"/>
</dbReference>
<dbReference type="OrthoDB" id="243791at2"/>
<keyword evidence="1" id="KW-0808">Transferase</keyword>